<dbReference type="InterPro" id="IPR029039">
    <property type="entry name" value="Flavoprotein-like_sf"/>
</dbReference>
<accession>A0A1E3AVL5</accession>
<dbReference type="PANTHER" id="PTHR38030:SF2">
    <property type="entry name" value="PROTOPORPHYRINOGEN IX DEHYDROGENASE [QUINONE]"/>
    <property type="match status" value="1"/>
</dbReference>
<dbReference type="GO" id="GO:0070819">
    <property type="term" value="F:menaquinone-dependent protoporphyrinogen oxidase activity"/>
    <property type="evidence" value="ECO:0007669"/>
    <property type="project" value="TreeGrafter"/>
</dbReference>
<sequence length="172" mass="19761">MSKTAVIYKSKTGFTRKYAQWIAEETGCDLFPYEQREKVDFSRYDTILYGGGFYAGTIGGLKWFKKKLPELSGKKTAVFATGSTPANTPEAEKAMKQNFTPEEKKQLKTFYLQSGLDYEKMGGADRFLMFMFRGMMKKTEGEDSEMYRAISASHDNSSREFLKELFDWLRNG</sequence>
<dbReference type="RefSeq" id="WP_069155554.1">
    <property type="nucleotide sequence ID" value="NZ_DBFYTC010000106.1"/>
</dbReference>
<dbReference type="Gene3D" id="3.40.50.360">
    <property type="match status" value="1"/>
</dbReference>
<dbReference type="SUPFAM" id="SSF52218">
    <property type="entry name" value="Flavoproteins"/>
    <property type="match status" value="1"/>
</dbReference>
<comment type="caution">
    <text evidence="2">The sequence shown here is derived from an EMBL/GenBank/DDBJ whole genome shotgun (WGS) entry which is preliminary data.</text>
</comment>
<dbReference type="GO" id="GO:0010181">
    <property type="term" value="F:FMN binding"/>
    <property type="evidence" value="ECO:0007669"/>
    <property type="project" value="InterPro"/>
</dbReference>
<name>A0A1E3AVL5_9FIRM</name>
<dbReference type="AlphaFoldDB" id="A0A1E3AVL5"/>
<dbReference type="GO" id="GO:0006783">
    <property type="term" value="P:heme biosynthetic process"/>
    <property type="evidence" value="ECO:0007669"/>
    <property type="project" value="TreeGrafter"/>
</dbReference>
<dbReference type="PROSITE" id="PS50902">
    <property type="entry name" value="FLAVODOXIN_LIKE"/>
    <property type="match status" value="1"/>
</dbReference>
<dbReference type="InterPro" id="IPR026816">
    <property type="entry name" value="Flavodoxin_dom"/>
</dbReference>
<feature type="domain" description="Flavodoxin-like" evidence="1">
    <location>
        <begin position="4"/>
        <end position="172"/>
    </location>
</feature>
<dbReference type="Proteomes" id="UP000095003">
    <property type="component" value="Unassembled WGS sequence"/>
</dbReference>
<dbReference type="EMBL" id="MCGI01000001">
    <property type="protein sequence ID" value="ODM12674.1"/>
    <property type="molecule type" value="Genomic_DNA"/>
</dbReference>
<evidence type="ECO:0000259" key="1">
    <source>
        <dbReference type="PROSITE" id="PS50902"/>
    </source>
</evidence>
<dbReference type="InterPro" id="IPR052200">
    <property type="entry name" value="Protoporphyrinogen_IX_DH"/>
</dbReference>
<dbReference type="Pfam" id="PF12724">
    <property type="entry name" value="Flavodoxin_5"/>
    <property type="match status" value="1"/>
</dbReference>
<dbReference type="PATRIC" id="fig|1432052.3.peg.413"/>
<evidence type="ECO:0000313" key="2">
    <source>
        <dbReference type="EMBL" id="ODM12674.1"/>
    </source>
</evidence>
<organism evidence="2 3">
    <name type="scientific">Eisenbergiella tayi</name>
    <dbReference type="NCBI Taxonomy" id="1432052"/>
    <lineage>
        <taxon>Bacteria</taxon>
        <taxon>Bacillati</taxon>
        <taxon>Bacillota</taxon>
        <taxon>Clostridia</taxon>
        <taxon>Lachnospirales</taxon>
        <taxon>Lachnospiraceae</taxon>
        <taxon>Eisenbergiella</taxon>
    </lineage>
</organism>
<dbReference type="GO" id="GO:0009055">
    <property type="term" value="F:electron transfer activity"/>
    <property type="evidence" value="ECO:0007669"/>
    <property type="project" value="InterPro"/>
</dbReference>
<gene>
    <name evidence="2" type="ORF">BEH84_00389</name>
</gene>
<dbReference type="GO" id="GO:0016651">
    <property type="term" value="F:oxidoreductase activity, acting on NAD(P)H"/>
    <property type="evidence" value="ECO:0007669"/>
    <property type="project" value="UniProtKB-ARBA"/>
</dbReference>
<proteinExistence type="predicted"/>
<dbReference type="InterPro" id="IPR008254">
    <property type="entry name" value="Flavodoxin/NO_synth"/>
</dbReference>
<reference evidence="2 3" key="1">
    <citation type="submission" date="2016-07" db="EMBL/GenBank/DDBJ databases">
        <title>Characterization of isolates of Eisenbergiella tayi derived from blood cultures, using whole genome sequencing.</title>
        <authorList>
            <person name="Burdz T."/>
            <person name="Wiebe D."/>
            <person name="Huynh C."/>
            <person name="Bernard K."/>
        </authorList>
    </citation>
    <scope>NUCLEOTIDE SEQUENCE [LARGE SCALE GENOMIC DNA]</scope>
    <source>
        <strain evidence="2 3">NML 120489</strain>
    </source>
</reference>
<dbReference type="PROSITE" id="PS00201">
    <property type="entry name" value="FLAVODOXIN"/>
    <property type="match status" value="1"/>
</dbReference>
<protein>
    <submittedName>
        <fullName evidence="2">Flavodoxin</fullName>
    </submittedName>
</protein>
<evidence type="ECO:0000313" key="3">
    <source>
        <dbReference type="Proteomes" id="UP000095003"/>
    </source>
</evidence>
<dbReference type="PANTHER" id="PTHR38030">
    <property type="entry name" value="PROTOPORPHYRINOGEN IX DEHYDROGENASE [MENAQUINONE]"/>
    <property type="match status" value="1"/>
</dbReference>
<dbReference type="GeneID" id="93298974"/>
<dbReference type="InterPro" id="IPR001226">
    <property type="entry name" value="Flavodoxin_CS"/>
</dbReference>